<reference evidence="2" key="3">
    <citation type="submission" date="2025-09" db="UniProtKB">
        <authorList>
            <consortium name="Ensembl"/>
        </authorList>
    </citation>
    <scope>IDENTIFICATION</scope>
</reference>
<evidence type="ECO:0000313" key="2">
    <source>
        <dbReference type="Ensembl" id="ENSENLP00000023519.1"/>
    </source>
</evidence>
<proteinExistence type="predicted"/>
<feature type="transmembrane region" description="Helical" evidence="1">
    <location>
        <begin position="149"/>
        <end position="171"/>
    </location>
</feature>
<keyword evidence="1" id="KW-1133">Transmembrane helix</keyword>
<keyword evidence="1" id="KW-0812">Transmembrane</keyword>
<reference evidence="2" key="2">
    <citation type="submission" date="2025-08" db="UniProtKB">
        <authorList>
            <consortium name="Ensembl"/>
        </authorList>
    </citation>
    <scope>IDENTIFICATION</scope>
</reference>
<evidence type="ECO:0000313" key="3">
    <source>
        <dbReference type="Proteomes" id="UP000472264"/>
    </source>
</evidence>
<name>A0A665UW48_ECHNA</name>
<evidence type="ECO:0000256" key="1">
    <source>
        <dbReference type="SAM" id="Phobius"/>
    </source>
</evidence>
<feature type="transmembrane region" description="Helical" evidence="1">
    <location>
        <begin position="76"/>
        <end position="103"/>
    </location>
</feature>
<keyword evidence="1" id="KW-0472">Membrane</keyword>
<reference evidence="2" key="1">
    <citation type="submission" date="2021-04" db="EMBL/GenBank/DDBJ databases">
        <authorList>
            <consortium name="Wellcome Sanger Institute Data Sharing"/>
        </authorList>
    </citation>
    <scope>NUCLEOTIDE SEQUENCE [LARGE SCALE GENOMIC DNA]</scope>
</reference>
<keyword evidence="3" id="KW-1185">Reference proteome</keyword>
<sequence>MISVSLRIWRSPHVKLSAAALFLLLIFSQQLTSLFLFDGVFICSTDVLISPFRFCLKKDGQVYCSSVCEGECDIKIYMATIAVILALYMPVVLVAFALLAMLFTVYARETATLTFSMICQAASSLLIVAGIIVFLLFNWQYVSWEALTPWFYMCMGVQVELIITTVLIGILRRKI</sequence>
<dbReference type="OMA" id="LFAVCCD"/>
<dbReference type="AlphaFoldDB" id="A0A665UW48"/>
<feature type="transmembrane region" description="Helical" evidence="1">
    <location>
        <begin position="115"/>
        <end position="137"/>
    </location>
</feature>
<dbReference type="InParanoid" id="A0A665UW48"/>
<protein>
    <recommendedName>
        <fullName evidence="4">Transmembrane protein</fullName>
    </recommendedName>
</protein>
<organism evidence="2 3">
    <name type="scientific">Echeneis naucrates</name>
    <name type="common">Live sharksucker</name>
    <dbReference type="NCBI Taxonomy" id="173247"/>
    <lineage>
        <taxon>Eukaryota</taxon>
        <taxon>Metazoa</taxon>
        <taxon>Chordata</taxon>
        <taxon>Craniata</taxon>
        <taxon>Vertebrata</taxon>
        <taxon>Euteleostomi</taxon>
        <taxon>Actinopterygii</taxon>
        <taxon>Neopterygii</taxon>
        <taxon>Teleostei</taxon>
        <taxon>Neoteleostei</taxon>
        <taxon>Acanthomorphata</taxon>
        <taxon>Carangaria</taxon>
        <taxon>Carangiformes</taxon>
        <taxon>Echeneidae</taxon>
        <taxon>Echeneis</taxon>
    </lineage>
</organism>
<accession>A0A665UW48</accession>
<evidence type="ECO:0008006" key="4">
    <source>
        <dbReference type="Google" id="ProtNLM"/>
    </source>
</evidence>
<dbReference type="Proteomes" id="UP000472264">
    <property type="component" value="Chromosome 16"/>
</dbReference>
<dbReference type="Ensembl" id="ENSENLT00000024297.1">
    <property type="protein sequence ID" value="ENSENLP00000023519.1"/>
    <property type="gene ID" value="ENSENLG00000010658.1"/>
</dbReference>